<feature type="region of interest" description="Disordered" evidence="1">
    <location>
        <begin position="747"/>
        <end position="823"/>
    </location>
</feature>
<feature type="compositionally biased region" description="Polar residues" evidence="1">
    <location>
        <begin position="92"/>
        <end position="107"/>
    </location>
</feature>
<dbReference type="AlphaFoldDB" id="A0A8H6XPW7"/>
<gene>
    <name evidence="2" type="ORF">MVEN_01721400</name>
</gene>
<feature type="compositionally biased region" description="Pro residues" evidence="1">
    <location>
        <begin position="429"/>
        <end position="445"/>
    </location>
</feature>
<dbReference type="Proteomes" id="UP000620124">
    <property type="component" value="Unassembled WGS sequence"/>
</dbReference>
<keyword evidence="3" id="KW-1185">Reference proteome</keyword>
<accession>A0A8H6XPW7</accession>
<feature type="region of interest" description="Disordered" evidence="1">
    <location>
        <begin position="320"/>
        <end position="406"/>
    </location>
</feature>
<feature type="compositionally biased region" description="Low complexity" evidence="1">
    <location>
        <begin position="858"/>
        <end position="869"/>
    </location>
</feature>
<feature type="compositionally biased region" description="Polar residues" evidence="1">
    <location>
        <begin position="354"/>
        <end position="391"/>
    </location>
</feature>
<dbReference type="OrthoDB" id="3065975at2759"/>
<feature type="region of interest" description="Disordered" evidence="1">
    <location>
        <begin position="74"/>
        <end position="107"/>
    </location>
</feature>
<name>A0A8H6XPW7_9AGAR</name>
<feature type="region of interest" description="Disordered" evidence="1">
    <location>
        <begin position="421"/>
        <end position="446"/>
    </location>
</feature>
<feature type="region of interest" description="Disordered" evidence="1">
    <location>
        <begin position="836"/>
        <end position="873"/>
    </location>
</feature>
<proteinExistence type="predicted"/>
<evidence type="ECO:0000313" key="2">
    <source>
        <dbReference type="EMBL" id="KAF7344299.1"/>
    </source>
</evidence>
<evidence type="ECO:0000256" key="1">
    <source>
        <dbReference type="SAM" id="MobiDB-lite"/>
    </source>
</evidence>
<comment type="caution">
    <text evidence="2">The sequence shown here is derived from an EMBL/GenBank/DDBJ whole genome shotgun (WGS) entry which is preliminary data.</text>
</comment>
<dbReference type="EMBL" id="JACAZI010000015">
    <property type="protein sequence ID" value="KAF7344299.1"/>
    <property type="molecule type" value="Genomic_DNA"/>
</dbReference>
<protein>
    <submittedName>
        <fullName evidence="2">Uncharacterized protein</fullName>
    </submittedName>
</protein>
<reference evidence="2" key="1">
    <citation type="submission" date="2020-05" db="EMBL/GenBank/DDBJ databases">
        <title>Mycena genomes resolve the evolution of fungal bioluminescence.</title>
        <authorList>
            <person name="Tsai I.J."/>
        </authorList>
    </citation>
    <scope>NUCLEOTIDE SEQUENCE</scope>
    <source>
        <strain evidence="2">CCC161011</strain>
    </source>
</reference>
<sequence>MNFGDISPNELGPCTNKACDAGCGQFYGDFVPGVLVGMTRCVICNCYGAQHRRAVSGSTHATFTTPDPPVAPTVAQPPGTSAASSSATASTLFGSRTGQANANPLKGSTSSTYFRDFAKARQQETAAAFKAPTNAPFNPALKAQKEADLNPLAAGSKKRKNNGSTSAPNDRNVKPRPSVKESAFTCVLIPHTKSVARGTCKVPNPQKLITLDEEGFVQNVSFPTDAPPDVVNSTIQNLYSHIPAVEQFGIRVLRTKQPIRRDKRGRKVAKRGKSRILRPLKMAVSVSTLQTALTDSNVRGAGPRFRKIVFLSLVPRGPNLSLGDESDDSDNLDHDLPSEIENDSASEDDSENSHTMSTDQDETSGNKSADPSDTFNFSGQTDATEGSGNSPAQGVKGKGKQKAKDEGTRFHAGYFDEDFVADDDDLFPNVPPPAPDPEPQIPTPTIPDAHKKVERLLKNLASPNMFNRKPTNWWATTPIGSFITGNRSGQICASVCNVYLDTPAQSALAPEHIPAFIQANLCRPFSPLVKLSNHLIGKADRIGSPEFETEFDRSFAAGPGGVHGLIDHMAPAYLALAMARGTNAPGAAISAVYNEVVSLSYALLRCVEHLRVKHNRSQWDPTGGYREFAIIREKRDTELPVATADTYDALSLKMLIDAIHKPRPNVSEVEFMLMDIFGDASDPKDMLQDRVVCGGELGIGRVYDLIAVPILDELEVNHAEYSSLLTLVNVFFLGVARKLRAFIKSQPAAKTEDPGPASASRTTRSKAKRKMGKHDSASGHMTSEEALNSDWPNDCGARDKGTNRKKKARTPSPPIIISSEDSESDREWKRTYAKFARKRGAAGNTKPSQPVPGPGPSAPSAGPQPARSQTRALPVWMDVDARPEDDLEEARNLLKRTRYWQDLLRDILERFPHPDLNRHITLDTLFAPGITQVRQYYMLSLVYHVDRNVSETAHFRAVTAIISQVLNDARSSKLTQP</sequence>
<organism evidence="2 3">
    <name type="scientific">Mycena venus</name>
    <dbReference type="NCBI Taxonomy" id="2733690"/>
    <lineage>
        <taxon>Eukaryota</taxon>
        <taxon>Fungi</taxon>
        <taxon>Dikarya</taxon>
        <taxon>Basidiomycota</taxon>
        <taxon>Agaricomycotina</taxon>
        <taxon>Agaricomycetes</taxon>
        <taxon>Agaricomycetidae</taxon>
        <taxon>Agaricales</taxon>
        <taxon>Marasmiineae</taxon>
        <taxon>Mycenaceae</taxon>
        <taxon>Mycena</taxon>
    </lineage>
</organism>
<feature type="compositionally biased region" description="Basic residues" evidence="1">
    <location>
        <begin position="763"/>
        <end position="772"/>
    </location>
</feature>
<evidence type="ECO:0000313" key="3">
    <source>
        <dbReference type="Proteomes" id="UP000620124"/>
    </source>
</evidence>
<feature type="compositionally biased region" description="Low complexity" evidence="1">
    <location>
        <begin position="74"/>
        <end position="91"/>
    </location>
</feature>
<feature type="compositionally biased region" description="Acidic residues" evidence="1">
    <location>
        <begin position="338"/>
        <end position="350"/>
    </location>
</feature>
<feature type="region of interest" description="Disordered" evidence="1">
    <location>
        <begin position="152"/>
        <end position="179"/>
    </location>
</feature>